<dbReference type="PANTHER" id="PTHR10357">
    <property type="entry name" value="ALPHA-AMYLASE FAMILY MEMBER"/>
    <property type="match status" value="1"/>
</dbReference>
<protein>
    <submittedName>
        <fullName evidence="1">Alpha-amylase</fullName>
    </submittedName>
</protein>
<dbReference type="InterPro" id="IPR017853">
    <property type="entry name" value="GH"/>
</dbReference>
<name>A0A831WPH9_PROAE</name>
<comment type="caution">
    <text evidence="1">The sequence shown here is derived from an EMBL/GenBank/DDBJ whole genome shotgun (WGS) entry which is preliminary data.</text>
</comment>
<proteinExistence type="predicted"/>
<accession>A0A831WPH9</accession>
<dbReference type="GO" id="GO:0009313">
    <property type="term" value="P:oligosaccharide catabolic process"/>
    <property type="evidence" value="ECO:0007669"/>
    <property type="project" value="TreeGrafter"/>
</dbReference>
<sequence>MSNSTQYLSRVIDALEPVMQVNTQSDYHVPRLWTEDVAGAKAANPARYYHDILSGIAMEPKQPLSCAGAGPDQWTRHAVIYNIFTRLTTAFDHNADTCIGSTALDCGFRETGTFLKSIAILPYIKRLGANTVYLLPVTAPGQYRKKGSLGSPYAVKNPYKLDPLLQEPALGLDPETELKAFIEAAHHTGIRVVMEFVFRTAAADSDWIAEHPDWFYWKHEHAEVSPAASGPPHFDSEALNRIYEQVDKHDFHALPAPGREYREQFCDPPEKATVTAEGAFQGTDREGNRCRIASAFSDWPPDDTQPLWTDVTYLRLHTHREFNYIAYNTIRMYDEALDNPDTVNTELWEKLTGIIPFYQNSFGIDGAMIDMGHALPPALKSSIVARARSGKPDFAFWDENFDPSPSIKKEGFNAVFGSLPFVIQDPIYIRGLLNFLNKTGVAVPFFATGENHNTPRVCFRMPEKEAGRNRSRFIFTLGAMLPAVSFIHSGMELCEWHPVNLGLNFTEDDRKAFPPERLPLFNASAYDWSGTNNLLPLNSFIRKVLVIRERYHDIICNGSKGSLVLPFVSAPEVLAVMRKGTSCNLLFIGNSDCENHAEATLEFGSEKKELKDLITATDRQIVNHRLELKLEPGECLIFEIPS</sequence>
<dbReference type="PANTHER" id="PTHR10357:SF179">
    <property type="entry name" value="NEUTRAL AND BASIC AMINO ACID TRANSPORT PROTEIN RBAT"/>
    <property type="match status" value="1"/>
</dbReference>
<organism evidence="1">
    <name type="scientific">Prosthecochloris aestuarii</name>
    <dbReference type="NCBI Taxonomy" id="1102"/>
    <lineage>
        <taxon>Bacteria</taxon>
        <taxon>Pseudomonadati</taxon>
        <taxon>Chlorobiota</taxon>
        <taxon>Chlorobiia</taxon>
        <taxon>Chlorobiales</taxon>
        <taxon>Chlorobiaceae</taxon>
        <taxon>Prosthecochloris</taxon>
    </lineage>
</organism>
<dbReference type="EMBL" id="DSBW01000141">
    <property type="protein sequence ID" value="HED31282.1"/>
    <property type="molecule type" value="Genomic_DNA"/>
</dbReference>
<dbReference type="Gene3D" id="3.20.20.80">
    <property type="entry name" value="Glycosidases"/>
    <property type="match status" value="1"/>
</dbReference>
<reference evidence="1" key="1">
    <citation type="journal article" date="2020" name="mSystems">
        <title>Genome- and Community-Level Interaction Insights into Carbon Utilization and Element Cycling Functions of Hydrothermarchaeota in Hydrothermal Sediment.</title>
        <authorList>
            <person name="Zhou Z."/>
            <person name="Liu Y."/>
            <person name="Xu W."/>
            <person name="Pan J."/>
            <person name="Luo Z.H."/>
            <person name="Li M."/>
        </authorList>
    </citation>
    <scope>NUCLEOTIDE SEQUENCE [LARGE SCALE GENOMIC DNA]</scope>
    <source>
        <strain evidence="1">SpSt-1181</strain>
    </source>
</reference>
<dbReference type="GO" id="GO:0004556">
    <property type="term" value="F:alpha-amylase activity"/>
    <property type="evidence" value="ECO:0007669"/>
    <property type="project" value="TreeGrafter"/>
</dbReference>
<dbReference type="AlphaFoldDB" id="A0A831WPH9"/>
<gene>
    <name evidence="1" type="ORF">ENN50_06305</name>
</gene>
<evidence type="ECO:0000313" key="1">
    <source>
        <dbReference type="EMBL" id="HED31282.1"/>
    </source>
</evidence>
<dbReference type="SUPFAM" id="SSF51445">
    <property type="entry name" value="(Trans)glycosidases"/>
    <property type="match status" value="1"/>
</dbReference>
<dbReference type="Proteomes" id="UP000886335">
    <property type="component" value="Unassembled WGS sequence"/>
</dbReference>